<proteinExistence type="predicted"/>
<gene>
    <name evidence="1" type="ORF">EI546_07535</name>
</gene>
<dbReference type="InterPro" id="IPR036412">
    <property type="entry name" value="HAD-like_sf"/>
</dbReference>
<dbReference type="PANTHER" id="PTHR47478:SF1">
    <property type="entry name" value="PYRIMIDINE 5'-NUCLEOTIDASE YJJG"/>
    <property type="match status" value="1"/>
</dbReference>
<accession>A0A410G2Y0</accession>
<dbReference type="Pfam" id="PF13419">
    <property type="entry name" value="HAD_2"/>
    <property type="match status" value="1"/>
</dbReference>
<dbReference type="SFLD" id="SFLDG01129">
    <property type="entry name" value="C1.5:_HAD__Beta-PGM__Phosphata"/>
    <property type="match status" value="1"/>
</dbReference>
<name>A0A410G2Y0_9FLAO</name>
<evidence type="ECO:0000313" key="1">
    <source>
        <dbReference type="EMBL" id="QAA81585.1"/>
    </source>
</evidence>
<dbReference type="NCBIfam" id="TIGR01549">
    <property type="entry name" value="HAD-SF-IA-v1"/>
    <property type="match status" value="1"/>
</dbReference>
<protein>
    <submittedName>
        <fullName evidence="1">Noncanonical pyrimidine nucleotidase, YjjG family</fullName>
    </submittedName>
</protein>
<dbReference type="GO" id="GO:0008253">
    <property type="term" value="F:5'-nucleotidase activity"/>
    <property type="evidence" value="ECO:0007669"/>
    <property type="project" value="InterPro"/>
</dbReference>
<dbReference type="Proteomes" id="UP000285517">
    <property type="component" value="Chromosome"/>
</dbReference>
<dbReference type="InterPro" id="IPR052550">
    <property type="entry name" value="Pyrimidine_5'-ntase_YjjG"/>
</dbReference>
<dbReference type="AlphaFoldDB" id="A0A410G2Y0"/>
<dbReference type="InterPro" id="IPR023198">
    <property type="entry name" value="PGP-like_dom2"/>
</dbReference>
<dbReference type="NCBIfam" id="TIGR02254">
    <property type="entry name" value="YjjG_YfnB"/>
    <property type="match status" value="1"/>
</dbReference>
<organism evidence="1 2">
    <name type="scientific">Aequorivita ciconiae</name>
    <dbReference type="NCBI Taxonomy" id="2494375"/>
    <lineage>
        <taxon>Bacteria</taxon>
        <taxon>Pseudomonadati</taxon>
        <taxon>Bacteroidota</taxon>
        <taxon>Flavobacteriia</taxon>
        <taxon>Flavobacteriales</taxon>
        <taxon>Flavobacteriaceae</taxon>
        <taxon>Aequorivita</taxon>
    </lineage>
</organism>
<dbReference type="PANTHER" id="PTHR47478">
    <property type="match status" value="1"/>
</dbReference>
<dbReference type="EMBL" id="CP034951">
    <property type="protein sequence ID" value="QAA81585.1"/>
    <property type="molecule type" value="Genomic_DNA"/>
</dbReference>
<dbReference type="RefSeq" id="WP_128249969.1">
    <property type="nucleotide sequence ID" value="NZ_CP034951.1"/>
</dbReference>
<dbReference type="Gene3D" id="3.40.50.1000">
    <property type="entry name" value="HAD superfamily/HAD-like"/>
    <property type="match status" value="1"/>
</dbReference>
<dbReference type="KEGG" id="aev:EI546_07535"/>
<keyword evidence="2" id="KW-1185">Reference proteome</keyword>
<dbReference type="InterPro" id="IPR006439">
    <property type="entry name" value="HAD-SF_hydro_IA"/>
</dbReference>
<sequence length="229" mass="26655">MQIEGITDVFFDLDHTLWDFDRNSALAFARVFQRHKIDLKVSEFILEYEPINLRYWKLFREEGITKQEMRRGRLRETFQIFKMDVPPASIDLLAESYIQELPFDNHLFSGTIEILDYLFSKYKLHIITNGFGEVQQMKLKNSRIEDYFNTVTTSEEVGVKKPNPIIFETAMKKASALPGHSIMIGDNYEADIEGALKVGMNSIFFNYNNESYQGTGPVINNLLQIKDFL</sequence>
<dbReference type="InterPro" id="IPR041492">
    <property type="entry name" value="HAD_2"/>
</dbReference>
<dbReference type="OrthoDB" id="9802350at2"/>
<dbReference type="InterPro" id="IPR011951">
    <property type="entry name" value="HAD-SF_hydro_IA_YjjG/PynA"/>
</dbReference>
<dbReference type="Gene3D" id="1.10.150.240">
    <property type="entry name" value="Putative phosphatase, domain 2"/>
    <property type="match status" value="1"/>
</dbReference>
<evidence type="ECO:0000313" key="2">
    <source>
        <dbReference type="Proteomes" id="UP000285517"/>
    </source>
</evidence>
<dbReference type="PRINTS" id="PR00413">
    <property type="entry name" value="HADHALOGNASE"/>
</dbReference>
<reference evidence="1 2" key="1">
    <citation type="submission" date="2019-01" db="EMBL/GenBank/DDBJ databases">
        <title>Complete genome sequencing of Aequorivita sp. H23M31.</title>
        <authorList>
            <person name="Bae J.-W."/>
        </authorList>
    </citation>
    <scope>NUCLEOTIDE SEQUENCE [LARGE SCALE GENOMIC DNA]</scope>
    <source>
        <strain evidence="1 2">H23M31</strain>
    </source>
</reference>
<dbReference type="InterPro" id="IPR023214">
    <property type="entry name" value="HAD_sf"/>
</dbReference>
<dbReference type="SFLD" id="SFLDS00003">
    <property type="entry name" value="Haloacid_Dehalogenase"/>
    <property type="match status" value="1"/>
</dbReference>
<dbReference type="SUPFAM" id="SSF56784">
    <property type="entry name" value="HAD-like"/>
    <property type="match status" value="1"/>
</dbReference>